<sequence length="103" mass="11642">MARTAEALVNARRRRRPLPPPDQTDPHHSGDETSGHSIKVYSAVCPTAESPANMTHWSRFRDQSPWDEKVVITVCMDFPNAIWVHKSPTEVILKTLLMLPITV</sequence>
<accession>A0A8J5THS0</accession>
<dbReference type="Proteomes" id="UP000747542">
    <property type="component" value="Unassembled WGS sequence"/>
</dbReference>
<gene>
    <name evidence="2" type="ORF">Hamer_G015746</name>
</gene>
<feature type="region of interest" description="Disordered" evidence="1">
    <location>
        <begin position="1"/>
        <end position="38"/>
    </location>
</feature>
<protein>
    <submittedName>
        <fullName evidence="2">Uncharacterized protein</fullName>
    </submittedName>
</protein>
<name>A0A8J5THS0_HOMAM</name>
<feature type="non-terminal residue" evidence="2">
    <location>
        <position position="1"/>
    </location>
</feature>
<evidence type="ECO:0000313" key="2">
    <source>
        <dbReference type="EMBL" id="KAG7174615.1"/>
    </source>
</evidence>
<organism evidence="2 3">
    <name type="scientific">Homarus americanus</name>
    <name type="common">American lobster</name>
    <dbReference type="NCBI Taxonomy" id="6706"/>
    <lineage>
        <taxon>Eukaryota</taxon>
        <taxon>Metazoa</taxon>
        <taxon>Ecdysozoa</taxon>
        <taxon>Arthropoda</taxon>
        <taxon>Crustacea</taxon>
        <taxon>Multicrustacea</taxon>
        <taxon>Malacostraca</taxon>
        <taxon>Eumalacostraca</taxon>
        <taxon>Eucarida</taxon>
        <taxon>Decapoda</taxon>
        <taxon>Pleocyemata</taxon>
        <taxon>Astacidea</taxon>
        <taxon>Nephropoidea</taxon>
        <taxon>Nephropidae</taxon>
        <taxon>Homarus</taxon>
    </lineage>
</organism>
<dbReference type="AlphaFoldDB" id="A0A8J5THS0"/>
<evidence type="ECO:0000256" key="1">
    <source>
        <dbReference type="SAM" id="MobiDB-lite"/>
    </source>
</evidence>
<evidence type="ECO:0000313" key="3">
    <source>
        <dbReference type="Proteomes" id="UP000747542"/>
    </source>
</evidence>
<keyword evidence="3" id="KW-1185">Reference proteome</keyword>
<comment type="caution">
    <text evidence="2">The sequence shown here is derived from an EMBL/GenBank/DDBJ whole genome shotgun (WGS) entry which is preliminary data.</text>
</comment>
<feature type="compositionally biased region" description="Basic and acidic residues" evidence="1">
    <location>
        <begin position="24"/>
        <end position="34"/>
    </location>
</feature>
<dbReference type="EMBL" id="JAHLQT010007499">
    <property type="protein sequence ID" value="KAG7174615.1"/>
    <property type="molecule type" value="Genomic_DNA"/>
</dbReference>
<reference evidence="2" key="1">
    <citation type="journal article" date="2021" name="Sci. Adv.">
        <title>The American lobster genome reveals insights on longevity, neural, and immune adaptations.</title>
        <authorList>
            <person name="Polinski J.M."/>
            <person name="Zimin A.V."/>
            <person name="Clark K.F."/>
            <person name="Kohn A.B."/>
            <person name="Sadowski N."/>
            <person name="Timp W."/>
            <person name="Ptitsyn A."/>
            <person name="Khanna P."/>
            <person name="Romanova D.Y."/>
            <person name="Williams P."/>
            <person name="Greenwood S.J."/>
            <person name="Moroz L.L."/>
            <person name="Walt D.R."/>
            <person name="Bodnar A.G."/>
        </authorList>
    </citation>
    <scope>NUCLEOTIDE SEQUENCE</scope>
    <source>
        <strain evidence="2">GMGI-L3</strain>
    </source>
</reference>
<proteinExistence type="predicted"/>